<comment type="caution">
    <text evidence="1">The sequence shown here is derived from an EMBL/GenBank/DDBJ whole genome shotgun (WGS) entry which is preliminary data.</text>
</comment>
<dbReference type="OrthoDB" id="821652at2"/>
<organism evidence="1 2">
    <name type="scientific">Cecembia rubra</name>
    <dbReference type="NCBI Taxonomy" id="1485585"/>
    <lineage>
        <taxon>Bacteria</taxon>
        <taxon>Pseudomonadati</taxon>
        <taxon>Bacteroidota</taxon>
        <taxon>Cytophagia</taxon>
        <taxon>Cytophagales</taxon>
        <taxon>Cyclobacteriaceae</taxon>
        <taxon>Cecembia</taxon>
    </lineage>
</organism>
<proteinExistence type="predicted"/>
<accession>A0A2P8EE13</accession>
<dbReference type="RefSeq" id="WP_106565774.1">
    <property type="nucleotide sequence ID" value="NZ_JAUVYL010000041.1"/>
</dbReference>
<protein>
    <submittedName>
        <fullName evidence="1">Uncharacterized protein</fullName>
    </submittedName>
</protein>
<dbReference type="EMBL" id="PYGF01000001">
    <property type="protein sequence ID" value="PSL07719.1"/>
    <property type="molecule type" value="Genomic_DNA"/>
</dbReference>
<sequence length="239" mass="27444">MNKILLFLLVFWLFTLFQGNSQTLLPPLEEMPLSKKAFVLLKDGSQINGELLNTTSGRGINKVVIRDDSGQRHELKADKIFEFGIFSNDLVKAQYLNESSASIKALFKTDRSAVKLNDYVVFRNAQLKGGKELLLQLLNPHFDDKIQVYHSVNSRKSTALRKGTITVTGEMQRAYLVSKYGAQISKVKKENYKKAFENLFEDCPNLIEIRKPKFQDLGKHIFYYTNDCKTIADKYFLEE</sequence>
<gene>
    <name evidence="1" type="ORF">CLV48_101657</name>
</gene>
<evidence type="ECO:0000313" key="2">
    <source>
        <dbReference type="Proteomes" id="UP000240708"/>
    </source>
</evidence>
<evidence type="ECO:0000313" key="1">
    <source>
        <dbReference type="EMBL" id="PSL07719.1"/>
    </source>
</evidence>
<dbReference type="AlphaFoldDB" id="A0A2P8EE13"/>
<dbReference type="Proteomes" id="UP000240708">
    <property type="component" value="Unassembled WGS sequence"/>
</dbReference>
<keyword evidence="2" id="KW-1185">Reference proteome</keyword>
<reference evidence="1 2" key="1">
    <citation type="submission" date="2018-03" db="EMBL/GenBank/DDBJ databases">
        <title>Genomic Encyclopedia of Archaeal and Bacterial Type Strains, Phase II (KMG-II): from individual species to whole genera.</title>
        <authorList>
            <person name="Goeker M."/>
        </authorList>
    </citation>
    <scope>NUCLEOTIDE SEQUENCE [LARGE SCALE GENOMIC DNA]</scope>
    <source>
        <strain evidence="1 2">DSM 28057</strain>
    </source>
</reference>
<name>A0A2P8EE13_9BACT</name>